<feature type="region of interest" description="Disordered" evidence="1">
    <location>
        <begin position="165"/>
        <end position="185"/>
    </location>
</feature>
<accession>A0ABV3QUR3</accession>
<comment type="caution">
    <text evidence="3">The sequence shown here is derived from an EMBL/GenBank/DDBJ whole genome shotgun (WGS) entry which is preliminary data.</text>
</comment>
<proteinExistence type="predicted"/>
<dbReference type="SUPFAM" id="SSF160387">
    <property type="entry name" value="NosL/MerB-like"/>
    <property type="match status" value="1"/>
</dbReference>
<dbReference type="Proteomes" id="UP001556196">
    <property type="component" value="Unassembled WGS sequence"/>
</dbReference>
<sequence>MRGRMVLALAVVLALAGGCSNEEDVAMPAAFALTDDAMGRYCGMNVLEHDGPKGQVILTRMNEPIWFSSARDAVAFTMLPDEPKNVAAIYVSDMGAAPSWEQPGAENWIDARAAFYVIGSSRLGGMGAAETVPFSSESAARDFAERHGGEIVRFADIPANYVLGDGSDGEEPASMPDAHSGHAGG</sequence>
<evidence type="ECO:0000256" key="1">
    <source>
        <dbReference type="SAM" id="MobiDB-lite"/>
    </source>
</evidence>
<dbReference type="EMBL" id="JBFOCI010000001">
    <property type="protein sequence ID" value="MEW9804713.1"/>
    <property type="molecule type" value="Genomic_DNA"/>
</dbReference>
<gene>
    <name evidence="3" type="ORF">ABUE31_01785</name>
</gene>
<dbReference type="Pfam" id="PF05573">
    <property type="entry name" value="NosL"/>
    <property type="match status" value="1"/>
</dbReference>
<keyword evidence="4" id="KW-1185">Reference proteome</keyword>
<keyword evidence="2" id="KW-0732">Signal</keyword>
<evidence type="ECO:0000256" key="2">
    <source>
        <dbReference type="SAM" id="SignalP"/>
    </source>
</evidence>
<reference evidence="3 4" key="1">
    <citation type="submission" date="2024-06" db="EMBL/GenBank/DDBJ databases">
        <authorList>
            <person name="Tuo L."/>
        </authorList>
    </citation>
    <scope>NUCLEOTIDE SEQUENCE [LARGE SCALE GENOMIC DNA]</scope>
    <source>
        <strain evidence="3 4">ZMM04-5</strain>
    </source>
</reference>
<dbReference type="PANTHER" id="PTHR41247">
    <property type="entry name" value="HTH-TYPE TRANSCRIPTIONAL REPRESSOR YCNK"/>
    <property type="match status" value="1"/>
</dbReference>
<dbReference type="PROSITE" id="PS51257">
    <property type="entry name" value="PROKAR_LIPOPROTEIN"/>
    <property type="match status" value="1"/>
</dbReference>
<dbReference type="Gene3D" id="3.30.70.2060">
    <property type="match status" value="1"/>
</dbReference>
<dbReference type="InterPro" id="IPR008719">
    <property type="entry name" value="N2O_reductase_NosL"/>
</dbReference>
<dbReference type="Gene3D" id="3.30.70.2050">
    <property type="match status" value="1"/>
</dbReference>
<name>A0ABV3QUR3_9HYPH</name>
<feature type="signal peptide" evidence="2">
    <location>
        <begin position="1"/>
        <end position="21"/>
    </location>
</feature>
<organism evidence="3 4">
    <name type="scientific">Mesorhizobium marinum</name>
    <dbReference type="NCBI Taxonomy" id="3228790"/>
    <lineage>
        <taxon>Bacteria</taxon>
        <taxon>Pseudomonadati</taxon>
        <taxon>Pseudomonadota</taxon>
        <taxon>Alphaproteobacteria</taxon>
        <taxon>Hyphomicrobiales</taxon>
        <taxon>Phyllobacteriaceae</taxon>
        <taxon>Mesorhizobium</taxon>
    </lineage>
</organism>
<feature type="chain" id="PRO_5046239743" evidence="2">
    <location>
        <begin position="22"/>
        <end position="185"/>
    </location>
</feature>
<dbReference type="RefSeq" id="WP_367721755.1">
    <property type="nucleotide sequence ID" value="NZ_JBFOCI010000001.1"/>
</dbReference>
<dbReference type="PANTHER" id="PTHR41247:SF1">
    <property type="entry name" value="HTH-TYPE TRANSCRIPTIONAL REPRESSOR YCNK"/>
    <property type="match status" value="1"/>
</dbReference>
<protein>
    <submittedName>
        <fullName evidence="3">Nitrous oxide reductase accessory protein NosL</fullName>
    </submittedName>
</protein>
<evidence type="ECO:0000313" key="4">
    <source>
        <dbReference type="Proteomes" id="UP001556196"/>
    </source>
</evidence>
<evidence type="ECO:0000313" key="3">
    <source>
        <dbReference type="EMBL" id="MEW9804713.1"/>
    </source>
</evidence>